<comment type="caution">
    <text evidence="4">The sequence shown here is derived from an EMBL/GenBank/DDBJ whole genome shotgun (WGS) entry which is preliminary data.</text>
</comment>
<dbReference type="InterPro" id="IPR018946">
    <property type="entry name" value="PhoD-like_MPP"/>
</dbReference>
<feature type="domain" description="PhoD-like phosphatase metallophosphatase" evidence="3">
    <location>
        <begin position="394"/>
        <end position="639"/>
    </location>
</feature>
<evidence type="ECO:0000256" key="1">
    <source>
        <dbReference type="SAM" id="SignalP"/>
    </source>
</evidence>
<accession>A0A5C6AP20</accession>
<dbReference type="Pfam" id="PF06439">
    <property type="entry name" value="3keto-disac_hyd"/>
    <property type="match status" value="1"/>
</dbReference>
<dbReference type="RefSeq" id="WP_146521643.1">
    <property type="nucleotide sequence ID" value="NZ_CP151726.1"/>
</dbReference>
<proteinExistence type="predicted"/>
<dbReference type="InterPro" id="IPR029052">
    <property type="entry name" value="Metallo-depent_PP-like"/>
</dbReference>
<gene>
    <name evidence="4" type="ORF">Pla52n_45430</name>
</gene>
<evidence type="ECO:0000313" key="4">
    <source>
        <dbReference type="EMBL" id="TWU01171.1"/>
    </source>
</evidence>
<feature type="chain" id="PRO_5022881694" evidence="1">
    <location>
        <begin position="24"/>
        <end position="711"/>
    </location>
</feature>
<evidence type="ECO:0000313" key="5">
    <source>
        <dbReference type="Proteomes" id="UP000320176"/>
    </source>
</evidence>
<dbReference type="OrthoDB" id="9783365at2"/>
<dbReference type="InterPro" id="IPR052900">
    <property type="entry name" value="Phospholipid_Metab_Enz"/>
</dbReference>
<dbReference type="InterPro" id="IPR038607">
    <property type="entry name" value="PhoD-like_sf"/>
</dbReference>
<feature type="domain" description="3-keto-alpha-glucoside-1,2-lyase/3-keto-2-hydroxy-glucal hydratase" evidence="2">
    <location>
        <begin position="36"/>
        <end position="220"/>
    </location>
</feature>
<dbReference type="GO" id="GO:0016787">
    <property type="term" value="F:hydrolase activity"/>
    <property type="evidence" value="ECO:0007669"/>
    <property type="project" value="InterPro"/>
</dbReference>
<evidence type="ECO:0000259" key="2">
    <source>
        <dbReference type="Pfam" id="PF06439"/>
    </source>
</evidence>
<dbReference type="Pfam" id="PF09423">
    <property type="entry name" value="PhoD"/>
    <property type="match status" value="1"/>
</dbReference>
<dbReference type="InterPro" id="IPR010496">
    <property type="entry name" value="AL/BT2_dom"/>
</dbReference>
<dbReference type="PANTHER" id="PTHR43606">
    <property type="entry name" value="PHOSPHATASE, PUTATIVE (AFU_ORTHOLOGUE AFUA_6G08710)-RELATED"/>
    <property type="match status" value="1"/>
</dbReference>
<keyword evidence="5" id="KW-1185">Reference proteome</keyword>
<dbReference type="Gene3D" id="3.60.21.70">
    <property type="entry name" value="PhoD-like phosphatase"/>
    <property type="match status" value="1"/>
</dbReference>
<dbReference type="Proteomes" id="UP000320176">
    <property type="component" value="Unassembled WGS sequence"/>
</dbReference>
<reference evidence="4 5" key="1">
    <citation type="submission" date="2019-02" db="EMBL/GenBank/DDBJ databases">
        <title>Deep-cultivation of Planctomycetes and their phenomic and genomic characterization uncovers novel biology.</title>
        <authorList>
            <person name="Wiegand S."/>
            <person name="Jogler M."/>
            <person name="Boedeker C."/>
            <person name="Pinto D."/>
            <person name="Vollmers J."/>
            <person name="Rivas-Marin E."/>
            <person name="Kohn T."/>
            <person name="Peeters S.H."/>
            <person name="Heuer A."/>
            <person name="Rast P."/>
            <person name="Oberbeckmann S."/>
            <person name="Bunk B."/>
            <person name="Jeske O."/>
            <person name="Meyerdierks A."/>
            <person name="Storesund J.E."/>
            <person name="Kallscheuer N."/>
            <person name="Luecker S."/>
            <person name="Lage O.M."/>
            <person name="Pohl T."/>
            <person name="Merkel B.J."/>
            <person name="Hornburger P."/>
            <person name="Mueller R.-W."/>
            <person name="Bruemmer F."/>
            <person name="Labrenz M."/>
            <person name="Spormann A.M."/>
            <person name="Op Den Camp H."/>
            <person name="Overmann J."/>
            <person name="Amann R."/>
            <person name="Jetten M.S.M."/>
            <person name="Mascher T."/>
            <person name="Medema M.H."/>
            <person name="Devos D.P."/>
            <person name="Kaster A.-K."/>
            <person name="Ovreas L."/>
            <person name="Rohde M."/>
            <person name="Galperin M.Y."/>
            <person name="Jogler C."/>
        </authorList>
    </citation>
    <scope>NUCLEOTIDE SEQUENCE [LARGE SCALE GENOMIC DNA]</scope>
    <source>
        <strain evidence="4 5">Pla52n</strain>
    </source>
</reference>
<name>A0A5C6AP20_9BACT</name>
<dbReference type="PANTHER" id="PTHR43606:SF1">
    <property type="entry name" value="PHOD-LIKE PHOSPHATASE METALLOPHOSPHATASE DOMAIN-CONTAINING PROTEIN"/>
    <property type="match status" value="1"/>
</dbReference>
<evidence type="ECO:0000259" key="3">
    <source>
        <dbReference type="Pfam" id="PF09423"/>
    </source>
</evidence>
<sequence length="711" mass="80046" precursor="true">MPLLRITAAILIAFMPLVPNAWSDDPAINFAAPEFWESVDGEPVAESWEFDGGEIRLIKPRGGKGSLLSQPLPANFELSWQWKIEPRTNSGIKYRVRRFGKQLFSNAYLGVEYQIIDDGPTSVSKGSTASIYDLVPPAQEKNIHPAGQWNESRIVAIGHRLEHYLNGQLVASAVTTGPSWDKTIALSKFYGSQDFGAPADGDRIMLTDHGGKAVFRDFQFTAKTVPDEADEPSKGPFLANAMRNSWADQNSIVIWTRTTAQREMVADGKAFVSLSSKQASKLSRDADGDAILREQLPDGATLSEMLGACPGAPGRVRMTYFPGKNRNDAKTTLWIETNVETDFTAQWKLNDLKPDTQYAAVIEAQSLDGDETTAVVRGAFRTAPKVDAEKNVKFCFTTCHDFIRRDDGMLGHKIYPTMSAMNPDFIVHAGDIEYYDKPDPWAMTVELMRFKWGRIFSLPNNRDFYNKTTSYFLKDDHDTLKNDCWAGQKYGPVTFEEGVRIFNEEQFPTLSPRYTTVRWGRDLQVWFLEGRDYRSPNNMPDGPDKTILGKEQKEWLFRTLDESTAKFKVICSPTPVVGPDRDNKKDNHANEVFAHEGDEIRSHLAKIENVIVLCGDRHWQYASHDPTDNLWEFGCGPGSEKHELGWKEGDERPVHKFLRVAGGFLSGDLRYRGDEKAPTLTIRHHTVTGETLSEFVFPMDKPEADEDSSSE</sequence>
<protein>
    <submittedName>
        <fullName evidence="4">PhoD-like phosphatase</fullName>
    </submittedName>
</protein>
<dbReference type="SUPFAM" id="SSF56300">
    <property type="entry name" value="Metallo-dependent phosphatases"/>
    <property type="match status" value="1"/>
</dbReference>
<feature type="signal peptide" evidence="1">
    <location>
        <begin position="1"/>
        <end position="23"/>
    </location>
</feature>
<dbReference type="AlphaFoldDB" id="A0A5C6AP20"/>
<dbReference type="EMBL" id="SJPN01000005">
    <property type="protein sequence ID" value="TWU01171.1"/>
    <property type="molecule type" value="Genomic_DNA"/>
</dbReference>
<keyword evidence="1" id="KW-0732">Signal</keyword>
<dbReference type="Gene3D" id="2.60.120.560">
    <property type="entry name" value="Exo-inulinase, domain 1"/>
    <property type="match status" value="1"/>
</dbReference>
<organism evidence="4 5">
    <name type="scientific">Stieleria varia</name>
    <dbReference type="NCBI Taxonomy" id="2528005"/>
    <lineage>
        <taxon>Bacteria</taxon>
        <taxon>Pseudomonadati</taxon>
        <taxon>Planctomycetota</taxon>
        <taxon>Planctomycetia</taxon>
        <taxon>Pirellulales</taxon>
        <taxon>Pirellulaceae</taxon>
        <taxon>Stieleria</taxon>
    </lineage>
</organism>